<accession>A0A841FU27</accession>
<evidence type="ECO:0000313" key="1">
    <source>
        <dbReference type="EMBL" id="MBB6038283.1"/>
    </source>
</evidence>
<dbReference type="AlphaFoldDB" id="A0A841FU27"/>
<evidence type="ECO:0000313" key="2">
    <source>
        <dbReference type="Proteomes" id="UP000548476"/>
    </source>
</evidence>
<organism evidence="1 2">
    <name type="scientific">Phytomonospora endophytica</name>
    <dbReference type="NCBI Taxonomy" id="714109"/>
    <lineage>
        <taxon>Bacteria</taxon>
        <taxon>Bacillati</taxon>
        <taxon>Actinomycetota</taxon>
        <taxon>Actinomycetes</taxon>
        <taxon>Micromonosporales</taxon>
        <taxon>Micromonosporaceae</taxon>
        <taxon>Phytomonospora</taxon>
    </lineage>
</organism>
<keyword evidence="2" id="KW-1185">Reference proteome</keyword>
<name>A0A841FU27_9ACTN</name>
<gene>
    <name evidence="1" type="ORF">HNR73_006166</name>
</gene>
<sequence>MSEEPDIYELHGPATHEATSGVWNTWGTLDSHVIGHLINPSFMGGPRWPALRQGHVISRRDDALLVASDGLADPMRWNDAEPSNGYEVEVYGIGERFGGDDTMGVAANWLGQLVMSLSNTVAQHGITFTRQLEHWGTLTVAFGGVAVPGSHEEKYVDGSGNVVAVLGLDDEKELPSTVDGPLSTIRLVNAKLLTVSEADFCVQSGTGQQEAREELGRRFAEQGGKIRSWLDREAVA</sequence>
<dbReference type="Proteomes" id="UP000548476">
    <property type="component" value="Unassembled WGS sequence"/>
</dbReference>
<dbReference type="RefSeq" id="WP_184791084.1">
    <property type="nucleotide sequence ID" value="NZ_BONT01000008.1"/>
</dbReference>
<comment type="caution">
    <text evidence="1">The sequence shown here is derived from an EMBL/GenBank/DDBJ whole genome shotgun (WGS) entry which is preliminary data.</text>
</comment>
<protein>
    <submittedName>
        <fullName evidence="1">Uncharacterized protein</fullName>
    </submittedName>
</protein>
<proteinExistence type="predicted"/>
<dbReference type="EMBL" id="JACHGT010000016">
    <property type="protein sequence ID" value="MBB6038283.1"/>
    <property type="molecule type" value="Genomic_DNA"/>
</dbReference>
<reference evidence="1 2" key="1">
    <citation type="submission" date="2020-08" db="EMBL/GenBank/DDBJ databases">
        <title>Genomic Encyclopedia of Type Strains, Phase IV (KMG-IV): sequencing the most valuable type-strain genomes for metagenomic binning, comparative biology and taxonomic classification.</title>
        <authorList>
            <person name="Goeker M."/>
        </authorList>
    </citation>
    <scope>NUCLEOTIDE SEQUENCE [LARGE SCALE GENOMIC DNA]</scope>
    <source>
        <strain evidence="1 2">YIM 65646</strain>
    </source>
</reference>